<keyword evidence="2" id="KW-1185">Reference proteome</keyword>
<proteinExistence type="predicted"/>
<sequence>MERMTSKLTACIKQGRNDTPIRYMFRTSFRFSVWHMHSLHSRPFNLLICRLTCNFLHIFLQLIGFQVLHSLHGHPTGLSCHILCVLHYLLFCCVSFDLPCCRHLCLLYWEKHTLGQKVLVDHPLSITVFWPHHIHRYVWLPFHHNVWLRLPLVTKFLPSLHMADFD</sequence>
<evidence type="ECO:0000313" key="2">
    <source>
        <dbReference type="Proteomes" id="UP001434883"/>
    </source>
</evidence>
<organism evidence="1 2">
    <name type="scientific">Xenoophorus captivus</name>
    <dbReference type="NCBI Taxonomy" id="1517983"/>
    <lineage>
        <taxon>Eukaryota</taxon>
        <taxon>Metazoa</taxon>
        <taxon>Chordata</taxon>
        <taxon>Craniata</taxon>
        <taxon>Vertebrata</taxon>
        <taxon>Euteleostomi</taxon>
        <taxon>Actinopterygii</taxon>
        <taxon>Neopterygii</taxon>
        <taxon>Teleostei</taxon>
        <taxon>Neoteleostei</taxon>
        <taxon>Acanthomorphata</taxon>
        <taxon>Ovalentaria</taxon>
        <taxon>Atherinomorphae</taxon>
        <taxon>Cyprinodontiformes</taxon>
        <taxon>Goodeidae</taxon>
        <taxon>Xenoophorus</taxon>
    </lineage>
</organism>
<reference evidence="1 2" key="1">
    <citation type="submission" date="2021-06" db="EMBL/GenBank/DDBJ databases">
        <authorList>
            <person name="Palmer J.M."/>
        </authorList>
    </citation>
    <scope>NUCLEOTIDE SEQUENCE [LARGE SCALE GENOMIC DNA]</scope>
    <source>
        <strain evidence="1 2">XC_2019</strain>
        <tissue evidence="1">Muscle</tissue>
    </source>
</reference>
<gene>
    <name evidence="1" type="ORF">XENOCAPTIV_029164</name>
</gene>
<name>A0ABV0QNK2_9TELE</name>
<dbReference type="Proteomes" id="UP001434883">
    <property type="component" value="Unassembled WGS sequence"/>
</dbReference>
<comment type="caution">
    <text evidence="1">The sequence shown here is derived from an EMBL/GenBank/DDBJ whole genome shotgun (WGS) entry which is preliminary data.</text>
</comment>
<evidence type="ECO:0000313" key="1">
    <source>
        <dbReference type="EMBL" id="MEQ2197419.1"/>
    </source>
</evidence>
<protein>
    <submittedName>
        <fullName evidence="1">Uncharacterized protein</fullName>
    </submittedName>
</protein>
<dbReference type="EMBL" id="JAHRIN010017636">
    <property type="protein sequence ID" value="MEQ2197419.1"/>
    <property type="molecule type" value="Genomic_DNA"/>
</dbReference>
<accession>A0ABV0QNK2</accession>